<evidence type="ECO:0000313" key="2">
    <source>
        <dbReference type="EMBL" id="MBB3098195.1"/>
    </source>
</evidence>
<dbReference type="Proteomes" id="UP000590749">
    <property type="component" value="Unassembled WGS sequence"/>
</dbReference>
<keyword evidence="1" id="KW-0732">Signal</keyword>
<dbReference type="RefSeq" id="WP_183224047.1">
    <property type="nucleotide sequence ID" value="NZ_BMPW01000016.1"/>
</dbReference>
<evidence type="ECO:0000256" key="1">
    <source>
        <dbReference type="SAM" id="SignalP"/>
    </source>
</evidence>
<keyword evidence="3" id="KW-1185">Reference proteome</keyword>
<protein>
    <recommendedName>
        <fullName evidence="4">Ig-like domain repeat protein</fullName>
    </recommendedName>
</protein>
<dbReference type="EMBL" id="JACHXF010000014">
    <property type="protein sequence ID" value="MBB3098195.1"/>
    <property type="molecule type" value="Genomic_DNA"/>
</dbReference>
<sequence>MRVPRVALATSVLVGATAVGLAVSTGWASAAETVPASAARPLPVTTVSDVLVDPVHRHILITDHENGRLVVTNYGGTVLGIREGLAGIRGLALSSDSSTLYAARTDAHAILAFDAATVVQKASYPLGDSVHPYNLAVAGGKVWFGYMGPWAEGGFDGNFGSLDVDGSQPDVHLHDQSTDGSDFYLAPFVTSSPAAPGTLVVSDVSHSGTEAATAAAYDVSGETESRISFGTVVDSYTNEAVLSADGTNLLSAGFGVWSSPLSGLGTRNLITEDTTPAVSLDLAADGRLAVGESNGMYEPEVVVYPAGSRKPEVSYDLPQIEPTTMPMADRVFWEPDGRLFVISRNNQYNLWQLAGPKFPAPTITVDAPATAVRAQALTVTGSVGGAVSLPEGTELSVTRTDVESSNGKVLAKAKIDAAGTFRFNDTPPAGGPVKYTVSYAGSEQADAATGQDTVQIPRATPALSLTGHGMVSIDGQTVTVTATLGTTHTNRIVQFTTQRAGDTYVNPGDPVKVNSAGKATFKVTLSRNTTVTVKFAGDGRYAPRAVSSVLYAKVKAGTGVYNQYKKKVVGSQLWSYFRTSADPKFVHVVTPYPNRTVRTVVQYHSGGKWKTWRTYTTKLTGTGKATVVVPGNYKAGVKWRARAEYLYGTSGDKVNYSTVGDWRYYTFTK</sequence>
<evidence type="ECO:0008006" key="4">
    <source>
        <dbReference type="Google" id="ProtNLM"/>
    </source>
</evidence>
<organism evidence="2 3">
    <name type="scientific">Actinoplanes campanulatus</name>
    <dbReference type="NCBI Taxonomy" id="113559"/>
    <lineage>
        <taxon>Bacteria</taxon>
        <taxon>Bacillati</taxon>
        <taxon>Actinomycetota</taxon>
        <taxon>Actinomycetes</taxon>
        <taxon>Micromonosporales</taxon>
        <taxon>Micromonosporaceae</taxon>
        <taxon>Actinoplanes</taxon>
    </lineage>
</organism>
<gene>
    <name evidence="2" type="ORF">FHR83_005890</name>
</gene>
<dbReference type="SUPFAM" id="SSF75011">
    <property type="entry name" value="3-carboxy-cis,cis-mucoante lactonizing enzyme"/>
    <property type="match status" value="1"/>
</dbReference>
<feature type="chain" id="PRO_5030609252" description="Ig-like domain repeat protein" evidence="1">
    <location>
        <begin position="31"/>
        <end position="669"/>
    </location>
</feature>
<proteinExistence type="predicted"/>
<evidence type="ECO:0000313" key="3">
    <source>
        <dbReference type="Proteomes" id="UP000590749"/>
    </source>
</evidence>
<feature type="signal peptide" evidence="1">
    <location>
        <begin position="1"/>
        <end position="30"/>
    </location>
</feature>
<comment type="caution">
    <text evidence="2">The sequence shown here is derived from an EMBL/GenBank/DDBJ whole genome shotgun (WGS) entry which is preliminary data.</text>
</comment>
<accession>A0A7W5ALB3</accession>
<name>A0A7W5ALB3_9ACTN</name>
<dbReference type="AlphaFoldDB" id="A0A7W5ALB3"/>
<reference evidence="2 3" key="1">
    <citation type="submission" date="2020-08" db="EMBL/GenBank/DDBJ databases">
        <title>Genomic Encyclopedia of Type Strains, Phase III (KMG-III): the genomes of soil and plant-associated and newly described type strains.</title>
        <authorList>
            <person name="Whitman W."/>
        </authorList>
    </citation>
    <scope>NUCLEOTIDE SEQUENCE [LARGE SCALE GENOMIC DNA]</scope>
    <source>
        <strain evidence="2 3">CECT 3287</strain>
    </source>
</reference>